<reference evidence="1 2" key="1">
    <citation type="submission" date="2021-03" db="EMBL/GenBank/DDBJ databases">
        <title>Genomic Encyclopedia of Type Strains, Phase IV (KMG-IV): sequencing the most valuable type-strain genomes for metagenomic binning, comparative biology and taxonomic classification.</title>
        <authorList>
            <person name="Goeker M."/>
        </authorList>
    </citation>
    <scope>NUCLEOTIDE SEQUENCE [LARGE SCALE GENOMIC DNA]</scope>
    <source>
        <strain evidence="1 2">DSM 40499</strain>
    </source>
</reference>
<organism evidence="1 2">
    <name type="scientific">Streptomyces griseochromogenes</name>
    <dbReference type="NCBI Taxonomy" id="68214"/>
    <lineage>
        <taxon>Bacteria</taxon>
        <taxon>Bacillati</taxon>
        <taxon>Actinomycetota</taxon>
        <taxon>Actinomycetes</taxon>
        <taxon>Kitasatosporales</taxon>
        <taxon>Streptomycetaceae</taxon>
        <taxon>Streptomyces</taxon>
    </lineage>
</organism>
<dbReference type="Proteomes" id="UP001519309">
    <property type="component" value="Unassembled WGS sequence"/>
</dbReference>
<accession>A0ABS4LRY5</accession>
<comment type="caution">
    <text evidence="1">The sequence shown here is derived from an EMBL/GenBank/DDBJ whole genome shotgun (WGS) entry which is preliminary data.</text>
</comment>
<name>A0ABS4LRY5_9ACTN</name>
<evidence type="ECO:0000313" key="2">
    <source>
        <dbReference type="Proteomes" id="UP001519309"/>
    </source>
</evidence>
<evidence type="ECO:0008006" key="3">
    <source>
        <dbReference type="Google" id="ProtNLM"/>
    </source>
</evidence>
<sequence length="41" mass="4502">MIRRESPRGQPWSATNEAVQASAAFQSTAVSSVDQDWMSSM</sequence>
<gene>
    <name evidence="1" type="ORF">J2Z21_003086</name>
</gene>
<keyword evidence="2" id="KW-1185">Reference proteome</keyword>
<protein>
    <recommendedName>
        <fullName evidence="3">Transposase</fullName>
    </recommendedName>
</protein>
<dbReference type="EMBL" id="JAGGLP010000005">
    <property type="protein sequence ID" value="MBP2050150.1"/>
    <property type="molecule type" value="Genomic_DNA"/>
</dbReference>
<proteinExistence type="predicted"/>
<evidence type="ECO:0000313" key="1">
    <source>
        <dbReference type="EMBL" id="MBP2050150.1"/>
    </source>
</evidence>
<dbReference type="RefSeq" id="WP_257785086.1">
    <property type="nucleotide sequence ID" value="NZ_CP016279.1"/>
</dbReference>